<evidence type="ECO:0000256" key="10">
    <source>
        <dbReference type="SAM" id="MobiDB-lite"/>
    </source>
</evidence>
<keyword evidence="7" id="KW-0804">Transcription</keyword>
<keyword evidence="3 9" id="KW-0863">Zinc-finger</keyword>
<dbReference type="Proteomes" id="UP001327560">
    <property type="component" value="Chromosome 5"/>
</dbReference>
<feature type="region of interest" description="Disordered" evidence="10">
    <location>
        <begin position="234"/>
        <end position="254"/>
    </location>
</feature>
<dbReference type="PANTHER" id="PTHR31251">
    <property type="entry name" value="SQUAMOSA PROMOTER-BINDING-LIKE PROTEIN 4"/>
    <property type="match status" value="1"/>
</dbReference>
<evidence type="ECO:0000256" key="8">
    <source>
        <dbReference type="ARBA" id="ARBA00023242"/>
    </source>
</evidence>
<protein>
    <recommendedName>
        <fullName evidence="11">SBP-type domain-containing protein</fullName>
    </recommendedName>
</protein>
<evidence type="ECO:0000256" key="2">
    <source>
        <dbReference type="ARBA" id="ARBA00022723"/>
    </source>
</evidence>
<evidence type="ECO:0000313" key="12">
    <source>
        <dbReference type="EMBL" id="WOL06506.1"/>
    </source>
</evidence>
<keyword evidence="5" id="KW-0805">Transcription regulation</keyword>
<evidence type="ECO:0000256" key="6">
    <source>
        <dbReference type="ARBA" id="ARBA00023125"/>
    </source>
</evidence>
<comment type="subcellular location">
    <subcellularLocation>
        <location evidence="1">Nucleus</location>
    </subcellularLocation>
</comment>
<keyword evidence="6" id="KW-0238">DNA-binding</keyword>
<evidence type="ECO:0000256" key="5">
    <source>
        <dbReference type="ARBA" id="ARBA00023015"/>
    </source>
</evidence>
<gene>
    <name evidence="12" type="ORF">Cni_G15240</name>
</gene>
<sequence length="434" mass="48168">MDRFPKTPFQWDWETLELFSGKESEISKPAQVPDWKVEGGAGNWNGTICSSAADAPSILELSNHLSKNSLSASLDSSSEAVKRKLHLYCDSAQRAYDNPNKSIFTRADDTGTSPSTVAVCCHKEPLTGLKLGQTYFEDVGAGNNIKSSSSSASITSSAALEKKARASQQNFQNPYCQVEGCNIDLTSAKDYHRKHRVCENHSKSPKVIVAGLERRFCQQCSRFHGLSEFDQKKRSCRRRLSDHNARRRKPQPTTISFNSARLSSSYHGDRHQMNLVFGQGPLDHVTTTTDSPWNESGNFKIVQSKDSWIKLNKAGGTSGELQYSSTHQVHNVSTHSHGWDGIFPSKGTTADILNQGSISKSVLKTRIVYLLICIHVQECCMSLRSTYLFVTSLPTPLTWLCEGIAILSRKGKTVLNGLFSWVSFMSFLFSTSFC</sequence>
<dbReference type="Gene3D" id="4.10.1100.10">
    <property type="entry name" value="Transcription factor, SBP-box domain"/>
    <property type="match status" value="1"/>
</dbReference>
<keyword evidence="2" id="KW-0479">Metal-binding</keyword>
<dbReference type="InterPro" id="IPR036893">
    <property type="entry name" value="SBP_sf"/>
</dbReference>
<evidence type="ECO:0000259" key="11">
    <source>
        <dbReference type="PROSITE" id="PS51141"/>
    </source>
</evidence>
<feature type="compositionally biased region" description="Basic and acidic residues" evidence="10">
    <location>
        <begin position="234"/>
        <end position="244"/>
    </location>
</feature>
<organism evidence="12 13">
    <name type="scientific">Canna indica</name>
    <name type="common">Indian-shot</name>
    <dbReference type="NCBI Taxonomy" id="4628"/>
    <lineage>
        <taxon>Eukaryota</taxon>
        <taxon>Viridiplantae</taxon>
        <taxon>Streptophyta</taxon>
        <taxon>Embryophyta</taxon>
        <taxon>Tracheophyta</taxon>
        <taxon>Spermatophyta</taxon>
        <taxon>Magnoliopsida</taxon>
        <taxon>Liliopsida</taxon>
        <taxon>Zingiberales</taxon>
        <taxon>Cannaceae</taxon>
        <taxon>Canna</taxon>
    </lineage>
</organism>
<dbReference type="InterPro" id="IPR044817">
    <property type="entry name" value="SBP-like"/>
</dbReference>
<evidence type="ECO:0000256" key="3">
    <source>
        <dbReference type="ARBA" id="ARBA00022771"/>
    </source>
</evidence>
<keyword evidence="4" id="KW-0862">Zinc</keyword>
<proteinExistence type="predicted"/>
<evidence type="ECO:0000256" key="1">
    <source>
        <dbReference type="ARBA" id="ARBA00004123"/>
    </source>
</evidence>
<dbReference type="Pfam" id="PF03110">
    <property type="entry name" value="SBP"/>
    <property type="match status" value="1"/>
</dbReference>
<accession>A0AAQ3KJ70</accession>
<evidence type="ECO:0000256" key="9">
    <source>
        <dbReference type="PROSITE-ProRule" id="PRU00470"/>
    </source>
</evidence>
<dbReference type="PROSITE" id="PS51141">
    <property type="entry name" value="ZF_SBP"/>
    <property type="match status" value="1"/>
</dbReference>
<keyword evidence="8" id="KW-0539">Nucleus</keyword>
<evidence type="ECO:0000256" key="7">
    <source>
        <dbReference type="ARBA" id="ARBA00023163"/>
    </source>
</evidence>
<dbReference type="SUPFAM" id="SSF103612">
    <property type="entry name" value="SBT domain"/>
    <property type="match status" value="1"/>
</dbReference>
<dbReference type="PANTHER" id="PTHR31251:SF74">
    <property type="entry name" value="SQUAMOSA PROMOTER-BINDING-LIKE PROTEIN 2"/>
    <property type="match status" value="1"/>
</dbReference>
<dbReference type="EMBL" id="CP136894">
    <property type="protein sequence ID" value="WOL06506.1"/>
    <property type="molecule type" value="Genomic_DNA"/>
</dbReference>
<evidence type="ECO:0000313" key="13">
    <source>
        <dbReference type="Proteomes" id="UP001327560"/>
    </source>
</evidence>
<dbReference type="GO" id="GO:0005634">
    <property type="term" value="C:nucleus"/>
    <property type="evidence" value="ECO:0007669"/>
    <property type="project" value="UniProtKB-SubCell"/>
</dbReference>
<dbReference type="AlphaFoldDB" id="A0AAQ3KJ70"/>
<dbReference type="GO" id="GO:0003677">
    <property type="term" value="F:DNA binding"/>
    <property type="evidence" value="ECO:0007669"/>
    <property type="project" value="UniProtKB-KW"/>
</dbReference>
<keyword evidence="13" id="KW-1185">Reference proteome</keyword>
<evidence type="ECO:0000256" key="4">
    <source>
        <dbReference type="ARBA" id="ARBA00022833"/>
    </source>
</evidence>
<name>A0AAQ3KJ70_9LILI</name>
<dbReference type="GO" id="GO:0008270">
    <property type="term" value="F:zinc ion binding"/>
    <property type="evidence" value="ECO:0007669"/>
    <property type="project" value="UniProtKB-KW"/>
</dbReference>
<dbReference type="InterPro" id="IPR004333">
    <property type="entry name" value="SBP_dom"/>
</dbReference>
<dbReference type="FunFam" id="4.10.1100.10:FF:000001">
    <property type="entry name" value="Squamosa promoter-binding-like protein 14"/>
    <property type="match status" value="1"/>
</dbReference>
<feature type="domain" description="SBP-type" evidence="11">
    <location>
        <begin position="173"/>
        <end position="250"/>
    </location>
</feature>
<reference evidence="12 13" key="1">
    <citation type="submission" date="2023-10" db="EMBL/GenBank/DDBJ databases">
        <title>Chromosome-scale genome assembly provides insights into flower coloration mechanisms of Canna indica.</title>
        <authorList>
            <person name="Li C."/>
        </authorList>
    </citation>
    <scope>NUCLEOTIDE SEQUENCE [LARGE SCALE GENOMIC DNA]</scope>
    <source>
        <tissue evidence="12">Flower</tissue>
    </source>
</reference>